<feature type="transmembrane region" description="Helical" evidence="9">
    <location>
        <begin position="107"/>
        <end position="129"/>
    </location>
</feature>
<dbReference type="GO" id="GO:0005345">
    <property type="term" value="F:purine nucleobase transmembrane transporter activity"/>
    <property type="evidence" value="ECO:0007669"/>
    <property type="project" value="TreeGrafter"/>
</dbReference>
<evidence type="ECO:0000256" key="3">
    <source>
        <dbReference type="ARBA" id="ARBA00022448"/>
    </source>
</evidence>
<dbReference type="InterPro" id="IPR045018">
    <property type="entry name" value="Azg-like"/>
</dbReference>
<organism evidence="10 11">
    <name type="scientific">Basilea psittacipulmonis DSM 24701</name>
    <dbReference type="NCBI Taxonomy" id="1072685"/>
    <lineage>
        <taxon>Bacteria</taxon>
        <taxon>Pseudomonadati</taxon>
        <taxon>Pseudomonadota</taxon>
        <taxon>Betaproteobacteria</taxon>
        <taxon>Burkholderiales</taxon>
        <taxon>Alcaligenaceae</taxon>
        <taxon>Basilea</taxon>
    </lineage>
</organism>
<dbReference type="InterPro" id="IPR026033">
    <property type="entry name" value="Azg-like_bact_archaea"/>
</dbReference>
<keyword evidence="7 8" id="KW-0472">Membrane</keyword>
<evidence type="ECO:0000256" key="4">
    <source>
        <dbReference type="ARBA" id="ARBA00022475"/>
    </source>
</evidence>
<dbReference type="HOGENOM" id="CLU_024508_0_1_4"/>
<dbReference type="PANTHER" id="PTHR43337">
    <property type="entry name" value="XANTHINE/URACIL PERMEASE C887.17-RELATED"/>
    <property type="match status" value="1"/>
</dbReference>
<dbReference type="Proteomes" id="UP000028945">
    <property type="component" value="Chromosome"/>
</dbReference>
<evidence type="ECO:0000256" key="2">
    <source>
        <dbReference type="ARBA" id="ARBA00005697"/>
    </source>
</evidence>
<dbReference type="OrthoDB" id="9808458at2"/>
<feature type="transmembrane region" description="Helical" evidence="9">
    <location>
        <begin position="252"/>
        <end position="272"/>
    </location>
</feature>
<evidence type="ECO:0000256" key="9">
    <source>
        <dbReference type="SAM" id="Phobius"/>
    </source>
</evidence>
<dbReference type="InterPro" id="IPR006043">
    <property type="entry name" value="NCS2"/>
</dbReference>
<evidence type="ECO:0000256" key="1">
    <source>
        <dbReference type="ARBA" id="ARBA00004651"/>
    </source>
</evidence>
<dbReference type="PIRSF" id="PIRSF005353">
    <property type="entry name" value="PbuG"/>
    <property type="match status" value="1"/>
</dbReference>
<proteinExistence type="inferred from homology"/>
<keyword evidence="4 8" id="KW-1003">Cell membrane</keyword>
<dbReference type="KEGG" id="bpsi:IX83_06010"/>
<keyword evidence="6 8" id="KW-1133">Transmembrane helix</keyword>
<name>A0A077DHD5_9BURK</name>
<evidence type="ECO:0000313" key="10">
    <source>
        <dbReference type="EMBL" id="AIL32927.1"/>
    </source>
</evidence>
<feature type="transmembrane region" description="Helical" evidence="9">
    <location>
        <begin position="327"/>
        <end position="348"/>
    </location>
</feature>
<feature type="transmembrane region" description="Helical" evidence="9">
    <location>
        <begin position="64"/>
        <end position="87"/>
    </location>
</feature>
<dbReference type="Pfam" id="PF00860">
    <property type="entry name" value="Xan_ur_permease"/>
    <property type="match status" value="1"/>
</dbReference>
<feature type="transmembrane region" description="Helical" evidence="9">
    <location>
        <begin position="293"/>
        <end position="315"/>
    </location>
</feature>
<keyword evidence="3 8" id="KW-0813">Transport</keyword>
<feature type="transmembrane region" description="Helical" evidence="9">
    <location>
        <begin position="204"/>
        <end position="223"/>
    </location>
</feature>
<feature type="transmembrane region" description="Helical" evidence="9">
    <location>
        <begin position="31"/>
        <end position="52"/>
    </location>
</feature>
<keyword evidence="5 8" id="KW-0812">Transmembrane</keyword>
<feature type="transmembrane region" description="Helical" evidence="9">
    <location>
        <begin position="424"/>
        <end position="441"/>
    </location>
</feature>
<comment type="similarity">
    <text evidence="2 8">Belongs to the nucleobase:cation symporter-2 (NCS2) (TC 2.A.40) family. Azg-like subfamily.</text>
</comment>
<comment type="subcellular location">
    <subcellularLocation>
        <location evidence="1 8">Cell membrane</location>
        <topology evidence="1 8">Multi-pass membrane protein</topology>
    </subcellularLocation>
</comment>
<evidence type="ECO:0000256" key="7">
    <source>
        <dbReference type="ARBA" id="ARBA00023136"/>
    </source>
</evidence>
<accession>A0A077DHD5</accession>
<reference evidence="10 11" key="1">
    <citation type="journal article" date="2014" name="BMC Genomics">
        <title>A genomic perspective on a new bacterial genus and species from the Alcaligenaceae family, Basilea psittacipulmonis.</title>
        <authorList>
            <person name="Whiteson K.L."/>
            <person name="Hernandez D."/>
            <person name="Lazarevic V."/>
            <person name="Gaia N."/>
            <person name="Farinelli L."/>
            <person name="Francois P."/>
            <person name="Pilo P."/>
            <person name="Frey J."/>
            <person name="Schrenzel J."/>
        </authorList>
    </citation>
    <scope>NUCLEOTIDE SEQUENCE [LARGE SCALE GENOMIC DNA]</scope>
    <source>
        <strain evidence="10 11">DSM 24701</strain>
    </source>
</reference>
<dbReference type="EMBL" id="CP009238">
    <property type="protein sequence ID" value="AIL32927.1"/>
    <property type="molecule type" value="Genomic_DNA"/>
</dbReference>
<feature type="transmembrane region" description="Helical" evidence="9">
    <location>
        <begin position="386"/>
        <end position="412"/>
    </location>
</feature>
<evidence type="ECO:0000256" key="5">
    <source>
        <dbReference type="ARBA" id="ARBA00022692"/>
    </source>
</evidence>
<protein>
    <submittedName>
        <fullName evidence="10">Guanine permease</fullName>
    </submittedName>
</protein>
<feature type="transmembrane region" description="Helical" evidence="9">
    <location>
        <begin position="355"/>
        <end position="374"/>
    </location>
</feature>
<feature type="transmembrane region" description="Helical" evidence="9">
    <location>
        <begin position="180"/>
        <end position="197"/>
    </location>
</feature>
<sequence length="442" mass="47046">MSQHHYTTKSNGLLERLFHLSSLNTNPKTEFIAGLTTFLTMSYIIIVNPLILGDAGMDKGAVMVATCIAAAIGCFMMGLIANFPIALAPGMGLNAYFAYSVVIHQGVSWQVALAAVFCSGILFLLLNFFKIREALVNAIPMALKMSITAGIGLFLALISLKNTGIIIQNNNTLVAMGDLFTYKTGLAALGFLLIIVLDQLRIRGAILISILFITIISAILGYSEFHGVVGAIPSIAPTFAQLDFSNLFRPDIVAIIFVFLLVDLFDSTGTLVGTAHRAGLLVNGKLPRLKRALLADSTAIIAGGVLGTSSTTPYIESASGVAAGGRSGLTAVVVGIFMLISLFFAPIVSSVPVYATAPALVYVGILMMQSLLHIDWKDMTEAAPAFLTIFFIPFTYSIADGIAVGFISYAVIKLCTGKAKTVPYMVWIVAAIWLAKFYFIGG</sequence>
<dbReference type="STRING" id="1072685.IX83_06010"/>
<dbReference type="AlphaFoldDB" id="A0A077DHD5"/>
<dbReference type="eggNOG" id="COG2252">
    <property type="taxonomic scope" value="Bacteria"/>
</dbReference>
<feature type="transmembrane region" description="Helical" evidence="9">
    <location>
        <begin position="141"/>
        <end position="160"/>
    </location>
</feature>
<dbReference type="RefSeq" id="WP_038500192.1">
    <property type="nucleotide sequence ID" value="NZ_AFWK01000016.1"/>
</dbReference>
<gene>
    <name evidence="10" type="ORF">IX83_06010</name>
</gene>
<dbReference type="PANTHER" id="PTHR43337:SF1">
    <property type="entry name" value="XANTHINE_URACIL PERMEASE C887.17-RELATED"/>
    <property type="match status" value="1"/>
</dbReference>
<keyword evidence="11" id="KW-1185">Reference proteome</keyword>
<evidence type="ECO:0000313" key="11">
    <source>
        <dbReference type="Proteomes" id="UP000028945"/>
    </source>
</evidence>
<dbReference type="GO" id="GO:0005886">
    <property type="term" value="C:plasma membrane"/>
    <property type="evidence" value="ECO:0007669"/>
    <property type="project" value="UniProtKB-SubCell"/>
</dbReference>
<evidence type="ECO:0000256" key="8">
    <source>
        <dbReference type="PIRNR" id="PIRNR005353"/>
    </source>
</evidence>
<evidence type="ECO:0000256" key="6">
    <source>
        <dbReference type="ARBA" id="ARBA00022989"/>
    </source>
</evidence>